<dbReference type="EMBL" id="VSRR010003892">
    <property type="protein sequence ID" value="MPC37814.1"/>
    <property type="molecule type" value="Genomic_DNA"/>
</dbReference>
<evidence type="ECO:0000313" key="3">
    <source>
        <dbReference type="Proteomes" id="UP000324222"/>
    </source>
</evidence>
<name>A0A5B7EZQ9_PORTR</name>
<evidence type="ECO:0000256" key="1">
    <source>
        <dbReference type="SAM" id="MobiDB-lite"/>
    </source>
</evidence>
<keyword evidence="3" id="KW-1185">Reference proteome</keyword>
<dbReference type="Proteomes" id="UP000324222">
    <property type="component" value="Unassembled WGS sequence"/>
</dbReference>
<proteinExistence type="predicted"/>
<organism evidence="2 3">
    <name type="scientific">Portunus trituberculatus</name>
    <name type="common">Swimming crab</name>
    <name type="synonym">Neptunus trituberculatus</name>
    <dbReference type="NCBI Taxonomy" id="210409"/>
    <lineage>
        <taxon>Eukaryota</taxon>
        <taxon>Metazoa</taxon>
        <taxon>Ecdysozoa</taxon>
        <taxon>Arthropoda</taxon>
        <taxon>Crustacea</taxon>
        <taxon>Multicrustacea</taxon>
        <taxon>Malacostraca</taxon>
        <taxon>Eumalacostraca</taxon>
        <taxon>Eucarida</taxon>
        <taxon>Decapoda</taxon>
        <taxon>Pleocyemata</taxon>
        <taxon>Brachyura</taxon>
        <taxon>Eubrachyura</taxon>
        <taxon>Portunoidea</taxon>
        <taxon>Portunidae</taxon>
        <taxon>Portuninae</taxon>
        <taxon>Portunus</taxon>
    </lineage>
</organism>
<evidence type="ECO:0000313" key="2">
    <source>
        <dbReference type="EMBL" id="MPC37814.1"/>
    </source>
</evidence>
<feature type="region of interest" description="Disordered" evidence="1">
    <location>
        <begin position="118"/>
        <end position="137"/>
    </location>
</feature>
<accession>A0A5B7EZQ9</accession>
<comment type="caution">
    <text evidence="2">The sequence shown here is derived from an EMBL/GenBank/DDBJ whole genome shotgun (WGS) entry which is preliminary data.</text>
</comment>
<protein>
    <submittedName>
        <fullName evidence="2">Uncharacterized protein</fullName>
    </submittedName>
</protein>
<gene>
    <name evidence="2" type="ORF">E2C01_031307</name>
</gene>
<reference evidence="2 3" key="1">
    <citation type="submission" date="2019-05" db="EMBL/GenBank/DDBJ databases">
        <title>Another draft genome of Portunus trituberculatus and its Hox gene families provides insights of decapod evolution.</title>
        <authorList>
            <person name="Jeong J.-H."/>
            <person name="Song I."/>
            <person name="Kim S."/>
            <person name="Choi T."/>
            <person name="Kim D."/>
            <person name="Ryu S."/>
            <person name="Kim W."/>
        </authorList>
    </citation>
    <scope>NUCLEOTIDE SEQUENCE [LARGE SCALE GENOMIC DNA]</scope>
    <source>
        <tissue evidence="2">Muscle</tissue>
    </source>
</reference>
<sequence>MRQARQARISNTTDGNAHLLARVTAERRHPLTGTVPLPHTSTHAGCGKLRGPGSSGRFVDTRASVKEAKYNPRTGGGWGGGGFGGRERRRLCCCAGNNGRQVVVGGAGLPGREDACNGSLPSLSTRHSRAHGTDVWS</sequence>
<dbReference type="AlphaFoldDB" id="A0A5B7EZQ9"/>